<accession>K4A1I7</accession>
<dbReference type="PANTHER" id="PTHR33165">
    <property type="entry name" value="F-BOX DOMAIN CONTAINING PROTEIN-LIKE-RELATED"/>
    <property type="match status" value="1"/>
</dbReference>
<dbReference type="PANTHER" id="PTHR33165:SF30">
    <property type="entry name" value="DUF295 DOMAIN-CONTAINING PROTEIN"/>
    <property type="match status" value="1"/>
</dbReference>
<dbReference type="OMA" id="MIILEEP"/>
<gene>
    <name evidence="2" type="primary">LOC105913817</name>
</gene>
<reference evidence="2" key="2">
    <citation type="submission" date="2018-08" db="UniProtKB">
        <authorList>
            <consortium name="EnsemblPlants"/>
        </authorList>
    </citation>
    <scope>IDENTIFICATION</scope>
    <source>
        <strain evidence="2">Yugu1</strain>
    </source>
</reference>
<evidence type="ECO:0000313" key="2">
    <source>
        <dbReference type="EnsemblPlants" id="KQL26333"/>
    </source>
</evidence>
<dbReference type="Proteomes" id="UP000004995">
    <property type="component" value="Unassembled WGS sequence"/>
</dbReference>
<dbReference type="FunCoup" id="K4A1I7">
    <property type="interactions" value="478"/>
</dbReference>
<dbReference type="AlphaFoldDB" id="K4A1I7"/>
<dbReference type="EMBL" id="AGNK02001298">
    <property type="status" value="NOT_ANNOTATED_CDS"/>
    <property type="molecule type" value="Genomic_DNA"/>
</dbReference>
<proteinExistence type="predicted"/>
<dbReference type="HOGENOM" id="CLU_040241_3_0_1"/>
<dbReference type="EnsemblPlants" id="KQL26333">
    <property type="protein sequence ID" value="KQL26333"/>
    <property type="gene ID" value="SETIT_032730mg"/>
</dbReference>
<keyword evidence="3" id="KW-1185">Reference proteome</keyword>
<evidence type="ECO:0000313" key="3">
    <source>
        <dbReference type="Proteomes" id="UP000004995"/>
    </source>
</evidence>
<evidence type="ECO:0000259" key="1">
    <source>
        <dbReference type="Pfam" id="PF03478"/>
    </source>
</evidence>
<dbReference type="InParanoid" id="K4A1I7"/>
<organism evidence="2 3">
    <name type="scientific">Setaria italica</name>
    <name type="common">Foxtail millet</name>
    <name type="synonym">Panicum italicum</name>
    <dbReference type="NCBI Taxonomy" id="4555"/>
    <lineage>
        <taxon>Eukaryota</taxon>
        <taxon>Viridiplantae</taxon>
        <taxon>Streptophyta</taxon>
        <taxon>Embryophyta</taxon>
        <taxon>Tracheophyta</taxon>
        <taxon>Spermatophyta</taxon>
        <taxon>Magnoliopsida</taxon>
        <taxon>Liliopsida</taxon>
        <taxon>Poales</taxon>
        <taxon>Poaceae</taxon>
        <taxon>PACMAD clade</taxon>
        <taxon>Panicoideae</taxon>
        <taxon>Panicodae</taxon>
        <taxon>Paniceae</taxon>
        <taxon>Cenchrinae</taxon>
        <taxon>Setaria</taxon>
    </lineage>
</organism>
<dbReference type="Gramene" id="KQL26333">
    <property type="protein sequence ID" value="KQL26333"/>
    <property type="gene ID" value="SETIT_032730mg"/>
</dbReference>
<sequence length="386" mass="42326">MPCTLSTQRGARPAEETAAKHGWSSLPDDLVIQVGNRLLADSDIYSYMDFRAVCTSWSSATKDNAKPGRFQPSKWALIDRHDDVLTFVSVETGRFVVKNIPLLRRYGFVGATGGGMIILEEPVPPYQVRVLNPFTGLFLRFKASLPIIGWVREATLTTSPVMLFVSSEVGKIMWADLDSEHFQQFGVDSRNTPLSMTPFDGKLYLSDQEGSILSSTVPSGSAQTLSMATTIPSAVGGHPAWYCYLVKSGEELLLVSRPWYEIHGKPVVRKVDTENNKLEVVTSIGNRALYLSDVRCLSVDASKFQGIEGGCIYFVDPVSTAGNGQASLMTTFRVAEQVQDDIIFDVATMAGGSRQPFTLAQVFANYCSDEEFSYDDSESDGVSSKI</sequence>
<feature type="domain" description="KIB1-4 beta-propeller" evidence="1">
    <location>
        <begin position="88"/>
        <end position="322"/>
    </location>
</feature>
<dbReference type="Pfam" id="PF03478">
    <property type="entry name" value="Beta-prop_KIB1-4"/>
    <property type="match status" value="1"/>
</dbReference>
<name>K4A1I7_SETIT</name>
<protein>
    <recommendedName>
        <fullName evidence="1">KIB1-4 beta-propeller domain-containing protein</fullName>
    </recommendedName>
</protein>
<dbReference type="InterPro" id="IPR005174">
    <property type="entry name" value="KIB1-4_b-propeller"/>
</dbReference>
<reference evidence="3" key="1">
    <citation type="journal article" date="2012" name="Nat. Biotechnol.">
        <title>Reference genome sequence of the model plant Setaria.</title>
        <authorList>
            <person name="Bennetzen J.L."/>
            <person name="Schmutz J."/>
            <person name="Wang H."/>
            <person name="Percifield R."/>
            <person name="Hawkins J."/>
            <person name="Pontaroli A.C."/>
            <person name="Estep M."/>
            <person name="Feng L."/>
            <person name="Vaughn J.N."/>
            <person name="Grimwood J."/>
            <person name="Jenkins J."/>
            <person name="Barry K."/>
            <person name="Lindquist E."/>
            <person name="Hellsten U."/>
            <person name="Deshpande S."/>
            <person name="Wang X."/>
            <person name="Wu X."/>
            <person name="Mitros T."/>
            <person name="Triplett J."/>
            <person name="Yang X."/>
            <person name="Ye C.Y."/>
            <person name="Mauro-Herrera M."/>
            <person name="Wang L."/>
            <person name="Li P."/>
            <person name="Sharma M."/>
            <person name="Sharma R."/>
            <person name="Ronald P.C."/>
            <person name="Panaud O."/>
            <person name="Kellogg E.A."/>
            <person name="Brutnell T.P."/>
            <person name="Doust A.N."/>
            <person name="Tuskan G.A."/>
            <person name="Rokhsar D."/>
            <person name="Devos K.M."/>
        </authorList>
    </citation>
    <scope>NUCLEOTIDE SEQUENCE [LARGE SCALE GENOMIC DNA]</scope>
    <source>
        <strain evidence="3">cv. Yugu1</strain>
    </source>
</reference>